<dbReference type="NCBIfam" id="NF046119">
    <property type="entry name" value="memb_SCO4225"/>
    <property type="match status" value="1"/>
</dbReference>
<feature type="transmembrane region" description="Helical" evidence="1">
    <location>
        <begin position="34"/>
        <end position="52"/>
    </location>
</feature>
<reference evidence="2 3" key="1">
    <citation type="submission" date="2023-05" db="EMBL/GenBank/DDBJ databases">
        <title>Streptantibioticus silvisoli sp. nov., acidotolerant actinomycetes 1 from pine litter.</title>
        <authorList>
            <person name="Swiecimska M."/>
            <person name="Golinska P."/>
            <person name="Sangal V."/>
            <person name="Wachnowicz B."/>
            <person name="Goodfellow M."/>
        </authorList>
    </citation>
    <scope>NUCLEOTIDE SEQUENCE [LARGE SCALE GENOMIC DNA]</scope>
    <source>
        <strain evidence="2 3">DSM 42109</strain>
    </source>
</reference>
<organism evidence="2 3">
    <name type="scientific">Streptomyces iconiensis</name>
    <dbReference type="NCBI Taxonomy" id="1384038"/>
    <lineage>
        <taxon>Bacteria</taxon>
        <taxon>Bacillati</taxon>
        <taxon>Actinomycetota</taxon>
        <taxon>Actinomycetes</taxon>
        <taxon>Kitasatosporales</taxon>
        <taxon>Streptomycetaceae</taxon>
        <taxon>Streptomyces</taxon>
    </lineage>
</organism>
<gene>
    <name evidence="2" type="ORF">NMN56_007750</name>
</gene>
<dbReference type="InterPro" id="IPR057702">
    <property type="entry name" value="DUF7942"/>
</dbReference>
<keyword evidence="1" id="KW-0472">Membrane</keyword>
<evidence type="ECO:0000313" key="2">
    <source>
        <dbReference type="EMBL" id="MDJ1131850.1"/>
    </source>
</evidence>
<accession>A0ABT6ZS18</accession>
<name>A0ABT6ZS18_9ACTN</name>
<evidence type="ECO:0000256" key="1">
    <source>
        <dbReference type="SAM" id="Phobius"/>
    </source>
</evidence>
<keyword evidence="1" id="KW-0812">Transmembrane</keyword>
<sequence>MSTAHKEPTAMTDSASSRPAQRFGRFLRRALSTVLARVYLAVCAGLLIWALVESSRDTADASLAGVWPLIATAPVSMIMIVLPDDVSMFVIPVIIGALVNAVLIGWCASALRQGWQTGRGGSGPTA</sequence>
<evidence type="ECO:0000313" key="3">
    <source>
        <dbReference type="Proteomes" id="UP001214441"/>
    </source>
</evidence>
<dbReference type="Proteomes" id="UP001214441">
    <property type="component" value="Unassembled WGS sequence"/>
</dbReference>
<dbReference type="EMBL" id="JANCPR020000006">
    <property type="protein sequence ID" value="MDJ1131850.1"/>
    <property type="molecule type" value="Genomic_DNA"/>
</dbReference>
<protein>
    <recommendedName>
        <fullName evidence="4">Integral membrane protein</fullName>
    </recommendedName>
</protein>
<feature type="transmembrane region" description="Helical" evidence="1">
    <location>
        <begin position="88"/>
        <end position="111"/>
    </location>
</feature>
<evidence type="ECO:0008006" key="4">
    <source>
        <dbReference type="Google" id="ProtNLM"/>
    </source>
</evidence>
<feature type="transmembrane region" description="Helical" evidence="1">
    <location>
        <begin position="64"/>
        <end position="82"/>
    </location>
</feature>
<keyword evidence="3" id="KW-1185">Reference proteome</keyword>
<comment type="caution">
    <text evidence="2">The sequence shown here is derived from an EMBL/GenBank/DDBJ whole genome shotgun (WGS) entry which is preliminary data.</text>
</comment>
<dbReference type="Pfam" id="PF25637">
    <property type="entry name" value="DUF7942"/>
    <property type="match status" value="1"/>
</dbReference>
<keyword evidence="1" id="KW-1133">Transmembrane helix</keyword>
<dbReference type="RefSeq" id="WP_280842796.1">
    <property type="nucleotide sequence ID" value="NZ_JANCPR020000006.1"/>
</dbReference>
<proteinExistence type="predicted"/>